<dbReference type="Proteomes" id="UP000483820">
    <property type="component" value="Chromosome III"/>
</dbReference>
<dbReference type="CTD" id="9809454"/>
<reference evidence="1 2" key="1">
    <citation type="submission" date="2019-12" db="EMBL/GenBank/DDBJ databases">
        <title>Chromosome-level assembly of the Caenorhabditis remanei genome.</title>
        <authorList>
            <person name="Teterina A.A."/>
            <person name="Willis J.H."/>
            <person name="Phillips P.C."/>
        </authorList>
    </citation>
    <scope>NUCLEOTIDE SEQUENCE [LARGE SCALE GENOMIC DNA]</scope>
    <source>
        <strain evidence="1 2">PX506</strain>
        <tissue evidence="1">Whole organism</tissue>
    </source>
</reference>
<protein>
    <recommendedName>
        <fullName evidence="3">DUF19 domain-containing protein</fullName>
    </recommendedName>
</protein>
<dbReference type="PANTHER" id="PTHR37431">
    <property type="entry name" value="PROTEIN CBG06927"/>
    <property type="match status" value="1"/>
</dbReference>
<evidence type="ECO:0000313" key="1">
    <source>
        <dbReference type="EMBL" id="KAF1760114.1"/>
    </source>
</evidence>
<proteinExistence type="predicted"/>
<comment type="caution">
    <text evidence="1">The sequence shown here is derived from an EMBL/GenBank/DDBJ whole genome shotgun (WGS) entry which is preliminary data.</text>
</comment>
<dbReference type="KEGG" id="crq:GCK72_008360"/>
<dbReference type="PANTHER" id="PTHR37431:SF3">
    <property type="entry name" value="DUF19 DOMAIN-CONTAINING PROTEIN"/>
    <property type="match status" value="1"/>
</dbReference>
<evidence type="ECO:0008006" key="3">
    <source>
        <dbReference type="Google" id="ProtNLM"/>
    </source>
</evidence>
<dbReference type="EMBL" id="WUAV01000003">
    <property type="protein sequence ID" value="KAF1760114.1"/>
    <property type="molecule type" value="Genomic_DNA"/>
</dbReference>
<gene>
    <name evidence="1" type="ORF">GCK72_008360</name>
</gene>
<accession>A0A6A5H013</accession>
<dbReference type="AlphaFoldDB" id="A0A6A5H013"/>
<dbReference type="GeneID" id="9809454"/>
<organism evidence="1 2">
    <name type="scientific">Caenorhabditis remanei</name>
    <name type="common">Caenorhabditis vulgaris</name>
    <dbReference type="NCBI Taxonomy" id="31234"/>
    <lineage>
        <taxon>Eukaryota</taxon>
        <taxon>Metazoa</taxon>
        <taxon>Ecdysozoa</taxon>
        <taxon>Nematoda</taxon>
        <taxon>Chromadorea</taxon>
        <taxon>Rhabditida</taxon>
        <taxon>Rhabditina</taxon>
        <taxon>Rhabditomorpha</taxon>
        <taxon>Rhabditoidea</taxon>
        <taxon>Rhabditidae</taxon>
        <taxon>Peloderinae</taxon>
        <taxon>Caenorhabditis</taxon>
    </lineage>
</organism>
<evidence type="ECO:0000313" key="2">
    <source>
        <dbReference type="Proteomes" id="UP000483820"/>
    </source>
</evidence>
<name>A0A6A5H013_CAERE</name>
<dbReference type="RefSeq" id="XP_053586364.1">
    <property type="nucleotide sequence ID" value="XM_053726787.1"/>
</dbReference>
<sequence>MGGRVFNELCRLIAKFNSCVRDYRSACPRHVTISLIDSSYGYLCNEGYNTFMESAECLMELDRKPSVKRCHDETLKEIESANTESGVSMPAKVDRMCGALNFFSGCVRSPIKQDCGFSAWQVIYRVLKDTTNTLMPACQFTGTSQKLISFQKENNITSPSPSTVTQTTVPSTRTTKTTVTTELQTTTAKFAVRDIEDEEEEEIDKEFQEKLNQKKKMRKIQSAELTDFSCRSNFGFAILTVVLTVARFLI</sequence>